<comment type="subcellular location">
    <subcellularLocation>
        <location evidence="1">Cell membrane</location>
        <topology evidence="1">Multi-pass membrane protein</topology>
    </subcellularLocation>
</comment>
<feature type="transmembrane region" description="Helical" evidence="8">
    <location>
        <begin position="297"/>
        <end position="321"/>
    </location>
</feature>
<dbReference type="InterPro" id="IPR020846">
    <property type="entry name" value="MFS_dom"/>
</dbReference>
<evidence type="ECO:0000313" key="10">
    <source>
        <dbReference type="EMBL" id="HJE96868.1"/>
    </source>
</evidence>
<evidence type="ECO:0000259" key="9">
    <source>
        <dbReference type="PROSITE" id="PS50850"/>
    </source>
</evidence>
<name>A0A921F9F6_9LACO</name>
<evidence type="ECO:0000256" key="1">
    <source>
        <dbReference type="ARBA" id="ARBA00004651"/>
    </source>
</evidence>
<sequence length="466" mass="50023">MSKKLNINLIFAIVATGLMSFCGVLIETAGNITFPVLMREFHVNLATVQWMTTGYLLIASVIMPLSAFLKKNFSSKSLFITAVLLFLSGLIIDASATSFVFLVSGRVIQGAAAGIALPLMFNIILEQAPANQRGLLMGIGTMITAIAPALGPTFGGLVVNSLGWRYIFILIIPVIIISFILGSIFISKNSDIKTHTKLDLLGFISIALTFSGLILAFSNLSTIQKKTLSFIFPFLIGIIFLVFFIKHSLTTKNPLINIRLFKKTRFTQGISAYFLFQINTLGLSFILPNYIQLVNGSTAMTAGLLVLPGGALGAVLAPVSGRLLDNYGARKPIVTGAVFELVGSLLFCTFASKLSSLLIIIFYLIIMLGIGLVMGNIMTTSLNLITVDQNADGNGLFNMAQQFSGAAGTSIVSAIMQFVQQISTASSTAGRTMAGAQVALFFLFVLVLVAVYLLYQATKNVDLVKE</sequence>
<reference evidence="10" key="2">
    <citation type="submission" date="2021-09" db="EMBL/GenBank/DDBJ databases">
        <authorList>
            <person name="Gilroy R."/>
        </authorList>
    </citation>
    <scope>NUCLEOTIDE SEQUENCE</scope>
    <source>
        <strain evidence="10">CHK174-6876</strain>
    </source>
</reference>
<dbReference type="PANTHER" id="PTHR42718:SF9">
    <property type="entry name" value="MAJOR FACILITATOR SUPERFAMILY MULTIDRUG TRANSPORTER MFSC"/>
    <property type="match status" value="1"/>
</dbReference>
<evidence type="ECO:0000313" key="11">
    <source>
        <dbReference type="Proteomes" id="UP000707535"/>
    </source>
</evidence>
<comment type="caution">
    <text evidence="10">The sequence shown here is derived from an EMBL/GenBank/DDBJ whole genome shotgun (WGS) entry which is preliminary data.</text>
</comment>
<dbReference type="Gene3D" id="1.20.1250.20">
    <property type="entry name" value="MFS general substrate transporter like domains"/>
    <property type="match status" value="1"/>
</dbReference>
<dbReference type="InterPro" id="IPR011701">
    <property type="entry name" value="MFS"/>
</dbReference>
<dbReference type="NCBIfam" id="TIGR00711">
    <property type="entry name" value="efflux_EmrB"/>
    <property type="match status" value="1"/>
</dbReference>
<feature type="transmembrane region" description="Helical" evidence="8">
    <location>
        <begin position="7"/>
        <end position="26"/>
    </location>
</feature>
<keyword evidence="6 8" id="KW-1133">Transmembrane helix</keyword>
<feature type="transmembrane region" description="Helical" evidence="8">
    <location>
        <begin position="46"/>
        <end position="66"/>
    </location>
</feature>
<evidence type="ECO:0000256" key="8">
    <source>
        <dbReference type="SAM" id="Phobius"/>
    </source>
</evidence>
<dbReference type="PROSITE" id="PS50850">
    <property type="entry name" value="MFS"/>
    <property type="match status" value="1"/>
</dbReference>
<evidence type="ECO:0000256" key="3">
    <source>
        <dbReference type="ARBA" id="ARBA00022448"/>
    </source>
</evidence>
<dbReference type="SUPFAM" id="SSF103473">
    <property type="entry name" value="MFS general substrate transporter"/>
    <property type="match status" value="1"/>
</dbReference>
<dbReference type="Pfam" id="PF07690">
    <property type="entry name" value="MFS_1"/>
    <property type="match status" value="1"/>
</dbReference>
<keyword evidence="5 8" id="KW-0812">Transmembrane</keyword>
<feature type="domain" description="Major facilitator superfamily (MFS) profile" evidence="9">
    <location>
        <begin position="8"/>
        <end position="459"/>
    </location>
</feature>
<feature type="transmembrane region" description="Helical" evidence="8">
    <location>
        <begin position="230"/>
        <end position="249"/>
    </location>
</feature>
<feature type="transmembrane region" description="Helical" evidence="8">
    <location>
        <begin position="78"/>
        <end position="101"/>
    </location>
</feature>
<feature type="transmembrane region" description="Helical" evidence="8">
    <location>
        <begin position="434"/>
        <end position="455"/>
    </location>
</feature>
<dbReference type="PROSITE" id="PS00217">
    <property type="entry name" value="SUGAR_TRANSPORT_2"/>
    <property type="match status" value="1"/>
</dbReference>
<reference evidence="10" key="1">
    <citation type="journal article" date="2021" name="PeerJ">
        <title>Extensive microbial diversity within the chicken gut microbiome revealed by metagenomics and culture.</title>
        <authorList>
            <person name="Gilroy R."/>
            <person name="Ravi A."/>
            <person name="Getino M."/>
            <person name="Pursley I."/>
            <person name="Horton D.L."/>
            <person name="Alikhan N.F."/>
            <person name="Baker D."/>
            <person name="Gharbi K."/>
            <person name="Hall N."/>
            <person name="Watson M."/>
            <person name="Adriaenssens E.M."/>
            <person name="Foster-Nyarko E."/>
            <person name="Jarju S."/>
            <person name="Secka A."/>
            <person name="Antonio M."/>
            <person name="Oren A."/>
            <person name="Chaudhuri R.R."/>
            <person name="La Ragione R."/>
            <person name="Hildebrand F."/>
            <person name="Pallen M.J."/>
        </authorList>
    </citation>
    <scope>NUCLEOTIDE SEQUENCE</scope>
    <source>
        <strain evidence="10">CHK174-6876</strain>
    </source>
</reference>
<feature type="transmembrane region" description="Helical" evidence="8">
    <location>
        <begin position="270"/>
        <end position="291"/>
    </location>
</feature>
<dbReference type="Gene3D" id="1.20.1720.10">
    <property type="entry name" value="Multidrug resistance protein D"/>
    <property type="match status" value="1"/>
</dbReference>
<organism evidence="10 11">
    <name type="scientific">Ligilactobacillus acidipiscis</name>
    <dbReference type="NCBI Taxonomy" id="89059"/>
    <lineage>
        <taxon>Bacteria</taxon>
        <taxon>Bacillati</taxon>
        <taxon>Bacillota</taxon>
        <taxon>Bacilli</taxon>
        <taxon>Lactobacillales</taxon>
        <taxon>Lactobacillaceae</taxon>
        <taxon>Ligilactobacillus</taxon>
    </lineage>
</organism>
<dbReference type="EMBL" id="DYXG01000037">
    <property type="protein sequence ID" value="HJE96868.1"/>
    <property type="molecule type" value="Genomic_DNA"/>
</dbReference>
<dbReference type="InterPro" id="IPR005829">
    <property type="entry name" value="Sugar_transporter_CS"/>
</dbReference>
<feature type="transmembrane region" description="Helical" evidence="8">
    <location>
        <begin position="134"/>
        <end position="154"/>
    </location>
</feature>
<dbReference type="PANTHER" id="PTHR42718">
    <property type="entry name" value="MAJOR FACILITATOR SUPERFAMILY MULTIDRUG TRANSPORTER MFSC"/>
    <property type="match status" value="1"/>
</dbReference>
<feature type="transmembrane region" description="Helical" evidence="8">
    <location>
        <begin position="166"/>
        <end position="186"/>
    </location>
</feature>
<dbReference type="AlphaFoldDB" id="A0A921F9F6"/>
<feature type="transmembrane region" description="Helical" evidence="8">
    <location>
        <begin position="198"/>
        <end position="218"/>
    </location>
</feature>
<dbReference type="GO" id="GO:0005886">
    <property type="term" value="C:plasma membrane"/>
    <property type="evidence" value="ECO:0007669"/>
    <property type="project" value="UniProtKB-SubCell"/>
</dbReference>
<keyword evidence="3" id="KW-0813">Transport</keyword>
<dbReference type="PRINTS" id="PR01036">
    <property type="entry name" value="TCRTETB"/>
</dbReference>
<keyword evidence="4" id="KW-1003">Cell membrane</keyword>
<comment type="similarity">
    <text evidence="2">Belongs to the major facilitator superfamily. EmrB family.</text>
</comment>
<accession>A0A921F9F6</accession>
<keyword evidence="7 8" id="KW-0472">Membrane</keyword>
<dbReference type="InterPro" id="IPR004638">
    <property type="entry name" value="EmrB-like"/>
</dbReference>
<dbReference type="InterPro" id="IPR036259">
    <property type="entry name" value="MFS_trans_sf"/>
</dbReference>
<evidence type="ECO:0000256" key="6">
    <source>
        <dbReference type="ARBA" id="ARBA00022989"/>
    </source>
</evidence>
<evidence type="ECO:0000256" key="7">
    <source>
        <dbReference type="ARBA" id="ARBA00023136"/>
    </source>
</evidence>
<evidence type="ECO:0000256" key="2">
    <source>
        <dbReference type="ARBA" id="ARBA00008537"/>
    </source>
</evidence>
<dbReference type="GO" id="GO:0022857">
    <property type="term" value="F:transmembrane transporter activity"/>
    <property type="evidence" value="ECO:0007669"/>
    <property type="project" value="InterPro"/>
</dbReference>
<protein>
    <submittedName>
        <fullName evidence="10">DHA2 family efflux MFS transporter permease subunit</fullName>
    </submittedName>
</protein>
<feature type="transmembrane region" description="Helical" evidence="8">
    <location>
        <begin position="107"/>
        <end position="125"/>
    </location>
</feature>
<dbReference type="Proteomes" id="UP000707535">
    <property type="component" value="Unassembled WGS sequence"/>
</dbReference>
<feature type="transmembrane region" description="Helical" evidence="8">
    <location>
        <begin position="358"/>
        <end position="382"/>
    </location>
</feature>
<evidence type="ECO:0000256" key="4">
    <source>
        <dbReference type="ARBA" id="ARBA00022475"/>
    </source>
</evidence>
<proteinExistence type="inferred from homology"/>
<gene>
    <name evidence="10" type="ORF">K8V00_04535</name>
</gene>
<evidence type="ECO:0000256" key="5">
    <source>
        <dbReference type="ARBA" id="ARBA00022692"/>
    </source>
</evidence>